<dbReference type="HOGENOM" id="CLU_3120938_0_0_9"/>
<evidence type="ECO:0000313" key="1">
    <source>
        <dbReference type="EMBL" id="EFH08799.1"/>
    </source>
</evidence>
<name>D5PZX2_CLODI</name>
<organism evidence="1 2">
    <name type="scientific">Clostridioides difficile NAP08</name>
    <dbReference type="NCBI Taxonomy" id="525259"/>
    <lineage>
        <taxon>Bacteria</taxon>
        <taxon>Bacillati</taxon>
        <taxon>Bacillota</taxon>
        <taxon>Clostridia</taxon>
        <taxon>Peptostreptococcales</taxon>
        <taxon>Peptostreptococcaceae</taxon>
        <taxon>Clostridioides</taxon>
    </lineage>
</organism>
<comment type="caution">
    <text evidence="1">The sequence shown here is derived from an EMBL/GenBank/DDBJ whole genome shotgun (WGS) entry which is preliminary data.</text>
</comment>
<protein>
    <submittedName>
        <fullName evidence="1">Uncharacterized protein</fullName>
    </submittedName>
</protein>
<reference evidence="1 2" key="1">
    <citation type="submission" date="2010-05" db="EMBL/GenBank/DDBJ databases">
        <authorList>
            <person name="Qin X."/>
            <person name="Bachman B."/>
            <person name="Battles P."/>
            <person name="Bell A."/>
            <person name="Bess C."/>
            <person name="Bickham C."/>
            <person name="Chaboub L."/>
            <person name="Chen D."/>
            <person name="Coyle M."/>
            <person name="Deiros D.R."/>
            <person name="Dinh H."/>
            <person name="Forbes L."/>
            <person name="Fowler G."/>
            <person name="Francisco L."/>
            <person name="Fu Q."/>
            <person name="Gubbala S."/>
            <person name="Hale W."/>
            <person name="Han Y."/>
            <person name="Hemphill L."/>
            <person name="Highlander S.K."/>
            <person name="Hirani K."/>
            <person name="Hogues M."/>
            <person name="Jackson L."/>
            <person name="Jakkamsetti A."/>
            <person name="Javaid M."/>
            <person name="Jiang H."/>
            <person name="Korchina V."/>
            <person name="Kovar C."/>
            <person name="Lara F."/>
            <person name="Lee S."/>
            <person name="Mata R."/>
            <person name="Mathew T."/>
            <person name="Moen C."/>
            <person name="Morales K."/>
            <person name="Munidasa M."/>
            <person name="Nazareth L."/>
            <person name="Ngo R."/>
            <person name="Nguyen L."/>
            <person name="Okwuonu G."/>
            <person name="Ongeri F."/>
            <person name="Patil S."/>
            <person name="Petrosino J."/>
            <person name="Pham C."/>
            <person name="Pham P."/>
            <person name="Pu L.-L."/>
            <person name="Puazo M."/>
            <person name="Raj R."/>
            <person name="Reid J."/>
            <person name="Rouhana J."/>
            <person name="Saada N."/>
            <person name="Shang Y."/>
            <person name="Simmons D."/>
            <person name="Thornton R."/>
            <person name="Warren J."/>
            <person name="Weissenberger G."/>
            <person name="Zhang J."/>
            <person name="Zhang L."/>
            <person name="Zhou C."/>
            <person name="Zhu D."/>
            <person name="Muzny D."/>
            <person name="Worley K."/>
            <person name="Gibbs R."/>
        </authorList>
    </citation>
    <scope>NUCLEOTIDE SEQUENCE [LARGE SCALE GENOMIC DNA]</scope>
    <source>
        <strain evidence="1 2">NAP08</strain>
    </source>
</reference>
<dbReference type="AlphaFoldDB" id="D5PZX2"/>
<gene>
    <name evidence="1" type="ORF">HMPREF0220_0204</name>
</gene>
<proteinExistence type="predicted"/>
<sequence length="50" mass="5876">MCDCNKRITLILNTIKVDNVIKITENAINKIDTIFYSNFEIEDMKKLKNI</sequence>
<accession>D5PZX2</accession>
<evidence type="ECO:0000313" key="2">
    <source>
        <dbReference type="Proteomes" id="UP000003227"/>
    </source>
</evidence>
<dbReference type="Proteomes" id="UP000003227">
    <property type="component" value="Unassembled WGS sequence"/>
</dbReference>
<dbReference type="EMBL" id="ADNX01000005">
    <property type="protein sequence ID" value="EFH08799.1"/>
    <property type="molecule type" value="Genomic_DNA"/>
</dbReference>